<dbReference type="InterPro" id="IPR007391">
    <property type="entry name" value="Vancomycin_resist_VanW"/>
</dbReference>
<dbReference type="STRING" id="1797994.A2227_03930"/>
<evidence type="ECO:0000313" key="3">
    <source>
        <dbReference type="EMBL" id="OGF27697.1"/>
    </source>
</evidence>
<feature type="domain" description="YoaR-like putative peptidoglycan binding" evidence="2">
    <location>
        <begin position="108"/>
        <end position="212"/>
    </location>
</feature>
<keyword evidence="1" id="KW-0812">Transmembrane</keyword>
<comment type="caution">
    <text evidence="3">The sequence shown here is derived from an EMBL/GenBank/DDBJ whole genome shotgun (WGS) entry which is preliminary data.</text>
</comment>
<proteinExistence type="predicted"/>
<dbReference type="Pfam" id="PF12229">
    <property type="entry name" value="PG_binding_4"/>
    <property type="match status" value="2"/>
</dbReference>
<feature type="domain" description="YoaR-like putative peptidoglycan binding" evidence="2">
    <location>
        <begin position="284"/>
        <end position="353"/>
    </location>
</feature>
<name>A0A1F5SLW7_9BACT</name>
<dbReference type="AlphaFoldDB" id="A0A1F5SLW7"/>
<organism evidence="3 4">
    <name type="scientific">Candidatus Falkowbacteria bacterium RIFOXYA2_FULL_47_19</name>
    <dbReference type="NCBI Taxonomy" id="1797994"/>
    <lineage>
        <taxon>Bacteria</taxon>
        <taxon>Candidatus Falkowiibacteriota</taxon>
    </lineage>
</organism>
<gene>
    <name evidence="3" type="ORF">A2227_03930</name>
</gene>
<dbReference type="InterPro" id="IPR022029">
    <property type="entry name" value="YoaR-like_PG-bd"/>
</dbReference>
<evidence type="ECO:0000256" key="1">
    <source>
        <dbReference type="SAM" id="Phobius"/>
    </source>
</evidence>
<dbReference type="InterPro" id="IPR052913">
    <property type="entry name" value="Glycopeptide_resist_protein"/>
</dbReference>
<accession>A0A1F5SLW7</accession>
<dbReference type="Pfam" id="PF04294">
    <property type="entry name" value="VanW"/>
    <property type="match status" value="1"/>
</dbReference>
<feature type="transmembrane region" description="Helical" evidence="1">
    <location>
        <begin position="12"/>
        <end position="35"/>
    </location>
</feature>
<sequence>MAGEKKEKKHLFLEWLLTVMAIFFVLAVCLSAAYWRYSEKYADKIYPGVHAGRYDLSGLTRDEAKSIMNQKTDIIHKQGIIFSHGQYRASLFPLISSVEGDLAYRIFDFDIEKNAEDAYAFGRKGGFYDNLKARLRSLLIPYRFDIYYIINEKEAEKFLNENFSRFVESAKDARLVINAADANNLKFSIEAEKIGQSIDYQKTVDLLKRNLGILDNNPIEVITDIDYPKIYESDCLNIESQAEKMLSAAPVSLAYGSDVWQVNFSHLTDWIVLRPGPGTGQEDKVVVGLDPAKGKRFISEWVAPKIDRPAQNAKFEIKDGRVAEFQASRDGLELNINESFDRLEAELREGRNRVELVVGDKKSALQTEEINNLGIKEIIGTGHSNFSGSPANRRHNIKTGANSLNGVLIKPGEEFSLITTLGNIDKEGGYLPELVIKDNKTVPEYGGGLCQIGTTMFRATLKTGLPVTMRRNHSYRVSYYEPAGTDATIYNPWPDYKFINDTGNHILIQARIEGDDLYFDFWGTRDGRKAETTEPVINNIVKPAPTKFIETLDLKPGQKKCTEHAHNGADASFDYTVTYADGKVEEKTFKSHYVPWREVCLIGVEKLSTDTATSSPEAIPR</sequence>
<dbReference type="EMBL" id="MFGB01000006">
    <property type="protein sequence ID" value="OGF27697.1"/>
    <property type="molecule type" value="Genomic_DNA"/>
</dbReference>
<keyword evidence="1" id="KW-0472">Membrane</keyword>
<evidence type="ECO:0000259" key="2">
    <source>
        <dbReference type="Pfam" id="PF12229"/>
    </source>
</evidence>
<dbReference type="PANTHER" id="PTHR35788:SF1">
    <property type="entry name" value="EXPORTED PROTEIN"/>
    <property type="match status" value="1"/>
</dbReference>
<evidence type="ECO:0000313" key="4">
    <source>
        <dbReference type="Proteomes" id="UP000178367"/>
    </source>
</evidence>
<dbReference type="Proteomes" id="UP000178367">
    <property type="component" value="Unassembled WGS sequence"/>
</dbReference>
<reference evidence="3 4" key="1">
    <citation type="journal article" date="2016" name="Nat. Commun.">
        <title>Thousands of microbial genomes shed light on interconnected biogeochemical processes in an aquifer system.</title>
        <authorList>
            <person name="Anantharaman K."/>
            <person name="Brown C.T."/>
            <person name="Hug L.A."/>
            <person name="Sharon I."/>
            <person name="Castelle C.J."/>
            <person name="Probst A.J."/>
            <person name="Thomas B.C."/>
            <person name="Singh A."/>
            <person name="Wilkins M.J."/>
            <person name="Karaoz U."/>
            <person name="Brodie E.L."/>
            <person name="Williams K.H."/>
            <person name="Hubbard S.S."/>
            <person name="Banfield J.F."/>
        </authorList>
    </citation>
    <scope>NUCLEOTIDE SEQUENCE [LARGE SCALE GENOMIC DNA]</scope>
</reference>
<keyword evidence="1" id="KW-1133">Transmembrane helix</keyword>
<protein>
    <recommendedName>
        <fullName evidence="2">YoaR-like putative peptidoglycan binding domain-containing protein</fullName>
    </recommendedName>
</protein>
<dbReference type="PANTHER" id="PTHR35788">
    <property type="entry name" value="EXPORTED PROTEIN-RELATED"/>
    <property type="match status" value="1"/>
</dbReference>